<feature type="region of interest" description="Disordered" evidence="1">
    <location>
        <begin position="1"/>
        <end position="40"/>
    </location>
</feature>
<proteinExistence type="predicted"/>
<evidence type="ECO:0000313" key="2">
    <source>
        <dbReference type="EMBL" id="KAB0633193.1"/>
    </source>
</evidence>
<gene>
    <name evidence="2" type="ORF">F7R13_35270</name>
</gene>
<organism evidence="2 3">
    <name type="scientific">Burkholderia territorii</name>
    <dbReference type="NCBI Taxonomy" id="1503055"/>
    <lineage>
        <taxon>Bacteria</taxon>
        <taxon>Pseudomonadati</taxon>
        <taxon>Pseudomonadota</taxon>
        <taxon>Betaproteobacteria</taxon>
        <taxon>Burkholderiales</taxon>
        <taxon>Burkholderiaceae</taxon>
        <taxon>Burkholderia</taxon>
        <taxon>Burkholderia cepacia complex</taxon>
    </lineage>
</organism>
<feature type="compositionally biased region" description="Low complexity" evidence="1">
    <location>
        <begin position="1"/>
        <end position="13"/>
    </location>
</feature>
<feature type="non-terminal residue" evidence="2">
    <location>
        <position position="1"/>
    </location>
</feature>
<feature type="non-terminal residue" evidence="2">
    <location>
        <position position="236"/>
    </location>
</feature>
<dbReference type="SUPFAM" id="SSF53335">
    <property type="entry name" value="S-adenosyl-L-methionine-dependent methyltransferases"/>
    <property type="match status" value="1"/>
</dbReference>
<evidence type="ECO:0000256" key="1">
    <source>
        <dbReference type="SAM" id="MobiDB-lite"/>
    </source>
</evidence>
<dbReference type="InterPro" id="IPR029063">
    <property type="entry name" value="SAM-dependent_MTases_sf"/>
</dbReference>
<accession>A0A6L3MQX0</accession>
<protein>
    <submittedName>
        <fullName evidence="2">Uncharacterized protein</fullName>
    </submittedName>
</protein>
<sequence>PAAAGAEPSPTAARTAAQPLGDRPARPTVPRVSDPTFADPDYDFSAIPDDTFESVTLDHAFRGALAERPGVIGDAARVTQPGGTVSQHWPSGFLDDAEPTRVIDDVMQAFDAAGLTNLRVEFVTRDGSTVLGSGTDFAALDPEEGWFRFSGTVPDAPAAAAHAPGQAVTDAPRALPEGVRTIAHDALGQALDAANTGPSNHAYVPAEALPDDTAFAHGDLTAAERVAASAAANLAA</sequence>
<dbReference type="Proteomes" id="UP000473571">
    <property type="component" value="Unassembled WGS sequence"/>
</dbReference>
<dbReference type="AlphaFoldDB" id="A0A6L3MQX0"/>
<reference evidence="2 3" key="1">
    <citation type="submission" date="2019-09" db="EMBL/GenBank/DDBJ databases">
        <title>Draft genome sequences of 48 bacterial type strains from the CCUG.</title>
        <authorList>
            <person name="Tunovic T."/>
            <person name="Pineiro-Iglesias B."/>
            <person name="Unosson C."/>
            <person name="Inganas E."/>
            <person name="Ohlen M."/>
            <person name="Cardew S."/>
            <person name="Jensie-Markopoulos S."/>
            <person name="Salva-Serra F."/>
            <person name="Jaen-Luchoro D."/>
            <person name="Karlsson R."/>
            <person name="Svensson-Stadler L."/>
            <person name="Chun J."/>
            <person name="Moore E."/>
        </authorList>
    </citation>
    <scope>NUCLEOTIDE SEQUENCE [LARGE SCALE GENOMIC DNA]</scope>
    <source>
        <strain evidence="2 3">CCUG 65687</strain>
    </source>
</reference>
<comment type="caution">
    <text evidence="2">The sequence shown here is derived from an EMBL/GenBank/DDBJ whole genome shotgun (WGS) entry which is preliminary data.</text>
</comment>
<name>A0A6L3MQX0_9BURK</name>
<evidence type="ECO:0000313" key="3">
    <source>
        <dbReference type="Proteomes" id="UP000473571"/>
    </source>
</evidence>
<dbReference type="EMBL" id="VZOL01001319">
    <property type="protein sequence ID" value="KAB0633193.1"/>
    <property type="molecule type" value="Genomic_DNA"/>
</dbReference>